<dbReference type="AlphaFoldDB" id="A0AAN9II30"/>
<dbReference type="Proteomes" id="UP001372338">
    <property type="component" value="Unassembled WGS sequence"/>
</dbReference>
<protein>
    <submittedName>
        <fullName evidence="1">Uncharacterized protein</fullName>
    </submittedName>
</protein>
<reference evidence="1 2" key="1">
    <citation type="submission" date="2024-01" db="EMBL/GenBank/DDBJ databases">
        <title>The genomes of 5 underutilized Papilionoideae crops provide insights into root nodulation and disease resistanc.</title>
        <authorList>
            <person name="Yuan L."/>
        </authorList>
    </citation>
    <scope>NUCLEOTIDE SEQUENCE [LARGE SCALE GENOMIC DNA]</scope>
    <source>
        <strain evidence="1">ZHUSHIDOU_FW_LH</strain>
        <tissue evidence="1">Leaf</tissue>
    </source>
</reference>
<dbReference type="EMBL" id="JAYWIO010000002">
    <property type="protein sequence ID" value="KAK7281648.1"/>
    <property type="molecule type" value="Genomic_DNA"/>
</dbReference>
<name>A0AAN9II30_CROPI</name>
<keyword evidence="2" id="KW-1185">Reference proteome</keyword>
<comment type="caution">
    <text evidence="1">The sequence shown here is derived from an EMBL/GenBank/DDBJ whole genome shotgun (WGS) entry which is preliminary data.</text>
</comment>
<organism evidence="1 2">
    <name type="scientific">Crotalaria pallida</name>
    <name type="common">Smooth rattlebox</name>
    <name type="synonym">Crotalaria striata</name>
    <dbReference type="NCBI Taxonomy" id="3830"/>
    <lineage>
        <taxon>Eukaryota</taxon>
        <taxon>Viridiplantae</taxon>
        <taxon>Streptophyta</taxon>
        <taxon>Embryophyta</taxon>
        <taxon>Tracheophyta</taxon>
        <taxon>Spermatophyta</taxon>
        <taxon>Magnoliopsida</taxon>
        <taxon>eudicotyledons</taxon>
        <taxon>Gunneridae</taxon>
        <taxon>Pentapetalae</taxon>
        <taxon>rosids</taxon>
        <taxon>fabids</taxon>
        <taxon>Fabales</taxon>
        <taxon>Fabaceae</taxon>
        <taxon>Papilionoideae</taxon>
        <taxon>50 kb inversion clade</taxon>
        <taxon>genistoids sensu lato</taxon>
        <taxon>core genistoids</taxon>
        <taxon>Crotalarieae</taxon>
        <taxon>Crotalaria</taxon>
    </lineage>
</organism>
<accession>A0AAN9II30</accession>
<evidence type="ECO:0000313" key="2">
    <source>
        <dbReference type="Proteomes" id="UP001372338"/>
    </source>
</evidence>
<sequence>MALSPLAVKSLEESERGDALLKRAELKKVMKADSVVTRMKETAKKQLSWSFRIPSPFLSLVNKRKN</sequence>
<proteinExistence type="predicted"/>
<gene>
    <name evidence="1" type="ORF">RIF29_09818</name>
</gene>
<evidence type="ECO:0000313" key="1">
    <source>
        <dbReference type="EMBL" id="KAK7281648.1"/>
    </source>
</evidence>